<dbReference type="EMBL" id="LBIA02000001">
    <property type="protein sequence ID" value="TKT72852.1"/>
    <property type="molecule type" value="Genomic_DNA"/>
</dbReference>
<protein>
    <submittedName>
        <fullName evidence="2">Alpha/beta hydrolase</fullName>
    </submittedName>
</protein>
<dbReference type="PANTHER" id="PTHR43433:SF5">
    <property type="entry name" value="AB HYDROLASE-1 DOMAIN-CONTAINING PROTEIN"/>
    <property type="match status" value="1"/>
</dbReference>
<proteinExistence type="predicted"/>
<comment type="caution">
    <text evidence="2">The sequence shown here is derived from an EMBL/GenBank/DDBJ whole genome shotgun (WGS) entry which is preliminary data.</text>
</comment>
<dbReference type="SUPFAM" id="SSF53474">
    <property type="entry name" value="alpha/beta-Hydrolases"/>
    <property type="match status" value="1"/>
</dbReference>
<reference evidence="2" key="1">
    <citation type="submission" date="2019-04" db="EMBL/GenBank/DDBJ databases">
        <title>Whole genome sequencing of cave bacteria.</title>
        <authorList>
            <person name="Gan H.M."/>
            <person name="Barton H."/>
            <person name="Savka M.A."/>
        </authorList>
    </citation>
    <scope>NUCLEOTIDE SEQUENCE [LARGE SCALE GENOMIC DNA]</scope>
    <source>
        <strain evidence="2">LC387</strain>
    </source>
</reference>
<evidence type="ECO:0000313" key="3">
    <source>
        <dbReference type="Proteomes" id="UP000034832"/>
    </source>
</evidence>
<name>A0A4U6BQU2_9BRAD</name>
<dbReference type="InterPro" id="IPR029058">
    <property type="entry name" value="AB_hydrolase_fold"/>
</dbReference>
<dbReference type="Pfam" id="PF12697">
    <property type="entry name" value="Abhydrolase_6"/>
    <property type="match status" value="1"/>
</dbReference>
<evidence type="ECO:0000259" key="1">
    <source>
        <dbReference type="Pfam" id="PF12697"/>
    </source>
</evidence>
<dbReference type="InterPro" id="IPR050471">
    <property type="entry name" value="AB_hydrolase"/>
</dbReference>
<dbReference type="RefSeq" id="WP_046826700.1">
    <property type="nucleotide sequence ID" value="NZ_LBIA02000001.1"/>
</dbReference>
<dbReference type="OrthoDB" id="9791366at2"/>
<dbReference type="GO" id="GO:0016787">
    <property type="term" value="F:hydrolase activity"/>
    <property type="evidence" value="ECO:0007669"/>
    <property type="project" value="UniProtKB-KW"/>
</dbReference>
<gene>
    <name evidence="2" type="ORF">YH63_016265</name>
</gene>
<dbReference type="AlphaFoldDB" id="A0A4U6BQU2"/>
<keyword evidence="3" id="KW-1185">Reference proteome</keyword>
<dbReference type="Gene3D" id="3.40.50.1820">
    <property type="entry name" value="alpha/beta hydrolase"/>
    <property type="match status" value="1"/>
</dbReference>
<sequence length="297" mass="31675">MPQSFRDVYCQSADGLKLHAKVIDPDTSTALPVLCLPGLTRTTDDFDDIARAIATSPAAPRKVVAVDYRGRGLSDYDPDPAKYAVPVELGDVLTIAASLGITRAILLGTSRGGLISMALAAAQPQLLAGVILNDIGPALEIGGLMKIKGYIANPPPRQTWDEAARGLKELFGSVFPSLSDAEWMAWARRAFREKAGGGLERTYDLKLAHTLDGLDPANPLPQVWELFDKLAGVPLMLIHGGLSDLLSLQGVQDMIARRPDIELVTVADQGHAPLLADKPTMDRIVAFCARCDGATAS</sequence>
<accession>A0A4U6BQU2</accession>
<dbReference type="InterPro" id="IPR000073">
    <property type="entry name" value="AB_hydrolase_1"/>
</dbReference>
<dbReference type="Proteomes" id="UP000034832">
    <property type="component" value="Unassembled WGS sequence"/>
</dbReference>
<dbReference type="STRING" id="211460.YH63_02755"/>
<keyword evidence="2" id="KW-0378">Hydrolase</keyword>
<dbReference type="PANTHER" id="PTHR43433">
    <property type="entry name" value="HYDROLASE, ALPHA/BETA FOLD FAMILY PROTEIN"/>
    <property type="match status" value="1"/>
</dbReference>
<feature type="domain" description="AB hydrolase-1" evidence="1">
    <location>
        <begin position="33"/>
        <end position="276"/>
    </location>
</feature>
<organism evidence="2 3">
    <name type="scientific">Afipia massiliensis</name>
    <dbReference type="NCBI Taxonomy" id="211460"/>
    <lineage>
        <taxon>Bacteria</taxon>
        <taxon>Pseudomonadati</taxon>
        <taxon>Pseudomonadota</taxon>
        <taxon>Alphaproteobacteria</taxon>
        <taxon>Hyphomicrobiales</taxon>
        <taxon>Nitrobacteraceae</taxon>
        <taxon>Afipia</taxon>
    </lineage>
</organism>
<evidence type="ECO:0000313" key="2">
    <source>
        <dbReference type="EMBL" id="TKT72852.1"/>
    </source>
</evidence>